<feature type="domain" description="Tyrosine specific protein phosphatases" evidence="7">
    <location>
        <begin position="84"/>
        <end position="141"/>
    </location>
</feature>
<evidence type="ECO:0000313" key="9">
    <source>
        <dbReference type="Proteomes" id="UP001219525"/>
    </source>
</evidence>
<dbReference type="InterPro" id="IPR029021">
    <property type="entry name" value="Prot-tyrosine_phosphatase-like"/>
</dbReference>
<dbReference type="GO" id="GO:0004722">
    <property type="term" value="F:protein serine/threonine phosphatase activity"/>
    <property type="evidence" value="ECO:0007669"/>
    <property type="project" value="UniProtKB-EC"/>
</dbReference>
<dbReference type="PROSITE" id="PS50056">
    <property type="entry name" value="TYR_PHOSPHATASE_2"/>
    <property type="match status" value="1"/>
</dbReference>
<dbReference type="EMBL" id="JARJCW010000105">
    <property type="protein sequence ID" value="KAJ7193732.1"/>
    <property type="molecule type" value="Genomic_DNA"/>
</dbReference>
<dbReference type="PANTHER" id="PTHR45948:SF2">
    <property type="entry name" value="DUAL SPECIFICITY PROTEIN PHOSPHATASE"/>
    <property type="match status" value="1"/>
</dbReference>
<dbReference type="InterPro" id="IPR020422">
    <property type="entry name" value="TYR_PHOSPHATASE_DUAL_dom"/>
</dbReference>
<dbReference type="InterPro" id="IPR003595">
    <property type="entry name" value="Tyr_Pase_cat"/>
</dbReference>
<dbReference type="CDD" id="cd14498">
    <property type="entry name" value="DSP"/>
    <property type="match status" value="1"/>
</dbReference>
<keyword evidence="2" id="KW-0378">Hydrolase</keyword>
<comment type="caution">
    <text evidence="8">The sequence shown here is derived from an EMBL/GenBank/DDBJ whole genome shotgun (WGS) entry which is preliminary data.</text>
</comment>
<comment type="catalytic activity">
    <reaction evidence="5">
        <text>O-phospho-L-threonyl-[protein] + H2O = L-threonyl-[protein] + phosphate</text>
        <dbReference type="Rhea" id="RHEA:47004"/>
        <dbReference type="Rhea" id="RHEA-COMP:11060"/>
        <dbReference type="Rhea" id="RHEA-COMP:11605"/>
        <dbReference type="ChEBI" id="CHEBI:15377"/>
        <dbReference type="ChEBI" id="CHEBI:30013"/>
        <dbReference type="ChEBI" id="CHEBI:43474"/>
        <dbReference type="ChEBI" id="CHEBI:61977"/>
        <dbReference type="EC" id="3.1.3.16"/>
    </reaction>
</comment>
<dbReference type="SUPFAM" id="SSF52799">
    <property type="entry name" value="(Phosphotyrosine protein) phosphatases II"/>
    <property type="match status" value="1"/>
</dbReference>
<organism evidence="8 9">
    <name type="scientific">Mycena pura</name>
    <dbReference type="NCBI Taxonomy" id="153505"/>
    <lineage>
        <taxon>Eukaryota</taxon>
        <taxon>Fungi</taxon>
        <taxon>Dikarya</taxon>
        <taxon>Basidiomycota</taxon>
        <taxon>Agaricomycotina</taxon>
        <taxon>Agaricomycetes</taxon>
        <taxon>Agaricomycetidae</taxon>
        <taxon>Agaricales</taxon>
        <taxon>Marasmiineae</taxon>
        <taxon>Mycenaceae</taxon>
        <taxon>Mycena</taxon>
    </lineage>
</organism>
<dbReference type="GO" id="GO:0005829">
    <property type="term" value="C:cytosol"/>
    <property type="evidence" value="ECO:0007669"/>
    <property type="project" value="TreeGrafter"/>
</dbReference>
<evidence type="ECO:0000256" key="4">
    <source>
        <dbReference type="ARBA" id="ARBA00047761"/>
    </source>
</evidence>
<dbReference type="SMART" id="SM00195">
    <property type="entry name" value="DSPc"/>
    <property type="match status" value="1"/>
</dbReference>
<keyword evidence="9" id="KW-1185">Reference proteome</keyword>
<name>A0AAD6USL0_9AGAR</name>
<dbReference type="InterPro" id="IPR000340">
    <property type="entry name" value="Dual-sp_phosphatase_cat-dom"/>
</dbReference>
<keyword evidence="3" id="KW-0904">Protein phosphatase</keyword>
<dbReference type="GO" id="GO:0004725">
    <property type="term" value="F:protein tyrosine phosphatase activity"/>
    <property type="evidence" value="ECO:0007669"/>
    <property type="project" value="TreeGrafter"/>
</dbReference>
<sequence>MATQSYDSVLHGNMTEILPRLFLGSEHAVQKRDQLRRHGITHILSVMPDPPAMTDSEADDFRCMNIRALDLPDEELLTHFRDANAFIDHARVTKGEGVLVHCQMGVSRSAAVVAAYLIASHPPTPDAARAIAFLQARRPAVQPNWGFVQQLALYARCGADVERNPVALEAWRAGARRGPRWVGAAQSEAQGEGESGGPWVRNWRRASRWAASVFV</sequence>
<comment type="similarity">
    <text evidence="1">Belongs to the protein-tyrosine phosphatase family. Non-receptor class dual specificity subfamily.</text>
</comment>
<evidence type="ECO:0000256" key="3">
    <source>
        <dbReference type="ARBA" id="ARBA00022912"/>
    </source>
</evidence>
<feature type="domain" description="Tyrosine-protein phosphatase" evidence="6">
    <location>
        <begin position="13"/>
        <end position="160"/>
    </location>
</feature>
<evidence type="ECO:0000256" key="1">
    <source>
        <dbReference type="ARBA" id="ARBA00008601"/>
    </source>
</evidence>
<dbReference type="Pfam" id="PF00782">
    <property type="entry name" value="DSPc"/>
    <property type="match status" value="1"/>
</dbReference>
<accession>A0AAD6USL0</accession>
<evidence type="ECO:0000259" key="6">
    <source>
        <dbReference type="PROSITE" id="PS50054"/>
    </source>
</evidence>
<gene>
    <name evidence="8" type="ORF">GGX14DRAFT_577000</name>
</gene>
<dbReference type="GO" id="GO:0007165">
    <property type="term" value="P:signal transduction"/>
    <property type="evidence" value="ECO:0007669"/>
    <property type="project" value="TreeGrafter"/>
</dbReference>
<dbReference type="SMART" id="SM00404">
    <property type="entry name" value="PTPc_motif"/>
    <property type="match status" value="1"/>
</dbReference>
<dbReference type="Proteomes" id="UP001219525">
    <property type="component" value="Unassembled WGS sequence"/>
</dbReference>
<reference evidence="8" key="1">
    <citation type="submission" date="2023-03" db="EMBL/GenBank/DDBJ databases">
        <title>Massive genome expansion in bonnet fungi (Mycena s.s.) driven by repeated elements and novel gene families across ecological guilds.</title>
        <authorList>
            <consortium name="Lawrence Berkeley National Laboratory"/>
            <person name="Harder C.B."/>
            <person name="Miyauchi S."/>
            <person name="Viragh M."/>
            <person name="Kuo A."/>
            <person name="Thoen E."/>
            <person name="Andreopoulos B."/>
            <person name="Lu D."/>
            <person name="Skrede I."/>
            <person name="Drula E."/>
            <person name="Henrissat B."/>
            <person name="Morin E."/>
            <person name="Kohler A."/>
            <person name="Barry K."/>
            <person name="LaButti K."/>
            <person name="Morin E."/>
            <person name="Salamov A."/>
            <person name="Lipzen A."/>
            <person name="Mereny Z."/>
            <person name="Hegedus B."/>
            <person name="Baldrian P."/>
            <person name="Stursova M."/>
            <person name="Weitz H."/>
            <person name="Taylor A."/>
            <person name="Grigoriev I.V."/>
            <person name="Nagy L.G."/>
            <person name="Martin F."/>
            <person name="Kauserud H."/>
        </authorList>
    </citation>
    <scope>NUCLEOTIDE SEQUENCE</scope>
    <source>
        <strain evidence="8">9144</strain>
    </source>
</reference>
<dbReference type="PROSITE" id="PS00383">
    <property type="entry name" value="TYR_PHOSPHATASE_1"/>
    <property type="match status" value="1"/>
</dbReference>
<evidence type="ECO:0000256" key="5">
    <source>
        <dbReference type="ARBA" id="ARBA00048336"/>
    </source>
</evidence>
<evidence type="ECO:0000259" key="7">
    <source>
        <dbReference type="PROSITE" id="PS50056"/>
    </source>
</evidence>
<evidence type="ECO:0000313" key="8">
    <source>
        <dbReference type="EMBL" id="KAJ7193732.1"/>
    </source>
</evidence>
<dbReference type="Gene3D" id="3.90.190.10">
    <property type="entry name" value="Protein tyrosine phosphatase superfamily"/>
    <property type="match status" value="1"/>
</dbReference>
<dbReference type="PROSITE" id="PS50054">
    <property type="entry name" value="TYR_PHOSPHATASE_DUAL"/>
    <property type="match status" value="1"/>
</dbReference>
<evidence type="ECO:0000256" key="2">
    <source>
        <dbReference type="ARBA" id="ARBA00022801"/>
    </source>
</evidence>
<dbReference type="InterPro" id="IPR016130">
    <property type="entry name" value="Tyr_Pase_AS"/>
</dbReference>
<dbReference type="AlphaFoldDB" id="A0AAD6USL0"/>
<dbReference type="PANTHER" id="PTHR45948">
    <property type="entry name" value="DUAL SPECIFICITY PROTEIN PHOSPHATASE DDB_G0269404-RELATED"/>
    <property type="match status" value="1"/>
</dbReference>
<protein>
    <submittedName>
        <fullName evidence="8">Protein-tyrosine phosphatase-like protein</fullName>
    </submittedName>
</protein>
<dbReference type="InterPro" id="IPR000387">
    <property type="entry name" value="Tyr_Pase_dom"/>
</dbReference>
<comment type="catalytic activity">
    <reaction evidence="4">
        <text>O-phospho-L-seryl-[protein] + H2O = L-seryl-[protein] + phosphate</text>
        <dbReference type="Rhea" id="RHEA:20629"/>
        <dbReference type="Rhea" id="RHEA-COMP:9863"/>
        <dbReference type="Rhea" id="RHEA-COMP:11604"/>
        <dbReference type="ChEBI" id="CHEBI:15377"/>
        <dbReference type="ChEBI" id="CHEBI:29999"/>
        <dbReference type="ChEBI" id="CHEBI:43474"/>
        <dbReference type="ChEBI" id="CHEBI:83421"/>
        <dbReference type="EC" id="3.1.3.16"/>
    </reaction>
</comment>
<proteinExistence type="inferred from homology"/>